<proteinExistence type="predicted"/>
<dbReference type="SMART" id="SM00347">
    <property type="entry name" value="HTH_MARR"/>
    <property type="match status" value="1"/>
</dbReference>
<dbReference type="AlphaFoldDB" id="A0A7W8Y9J8"/>
<accession>A0A7W8Y9J8</accession>
<dbReference type="Gene3D" id="1.10.10.10">
    <property type="entry name" value="Winged helix-like DNA-binding domain superfamily/Winged helix DNA-binding domain"/>
    <property type="match status" value="1"/>
</dbReference>
<protein>
    <submittedName>
        <fullName evidence="2">DNA-binding MarR family transcriptional regulator</fullName>
    </submittedName>
</protein>
<dbReference type="InterPro" id="IPR039422">
    <property type="entry name" value="MarR/SlyA-like"/>
</dbReference>
<keyword evidence="3" id="KW-1185">Reference proteome</keyword>
<dbReference type="PANTHER" id="PTHR33164:SF43">
    <property type="entry name" value="HTH-TYPE TRANSCRIPTIONAL REPRESSOR YETL"/>
    <property type="match status" value="1"/>
</dbReference>
<organism evidence="2 3">
    <name type="scientific">Neomicrococcus lactis</name>
    <dbReference type="NCBI Taxonomy" id="732241"/>
    <lineage>
        <taxon>Bacteria</taxon>
        <taxon>Bacillati</taxon>
        <taxon>Actinomycetota</taxon>
        <taxon>Actinomycetes</taxon>
        <taxon>Micrococcales</taxon>
        <taxon>Micrococcaceae</taxon>
        <taxon>Neomicrococcus</taxon>
    </lineage>
</organism>
<dbReference type="PROSITE" id="PS50995">
    <property type="entry name" value="HTH_MARR_2"/>
    <property type="match status" value="1"/>
</dbReference>
<dbReference type="InterPro" id="IPR036390">
    <property type="entry name" value="WH_DNA-bd_sf"/>
</dbReference>
<sequence length="158" mass="17764">MSPDQQKSVRASADAWEAIFRAQVKVMRELQKGRAFSDLSPSEYDILFNLTRCPGGSSRLSDLNVHLLISQPSLSRTAERLEKRGYVTREKDPSDSRAVLVTLTDEGRAKQASVGREHVRHIHRLLQPLLTVEQLQQIKQLNSIIADADFSHAQACTE</sequence>
<reference evidence="2 3" key="1">
    <citation type="submission" date="2020-08" db="EMBL/GenBank/DDBJ databases">
        <title>Sequencing the genomes of 1000 actinobacteria strains.</title>
        <authorList>
            <person name="Klenk H.-P."/>
        </authorList>
    </citation>
    <scope>NUCLEOTIDE SEQUENCE [LARGE SCALE GENOMIC DNA]</scope>
    <source>
        <strain evidence="2 3">DSM 23694</strain>
    </source>
</reference>
<dbReference type="PANTHER" id="PTHR33164">
    <property type="entry name" value="TRANSCRIPTIONAL REGULATOR, MARR FAMILY"/>
    <property type="match status" value="1"/>
</dbReference>
<feature type="domain" description="HTH marR-type" evidence="1">
    <location>
        <begin position="12"/>
        <end position="147"/>
    </location>
</feature>
<name>A0A7W8Y9J8_9MICC</name>
<comment type="caution">
    <text evidence="2">The sequence shown here is derived from an EMBL/GenBank/DDBJ whole genome shotgun (WGS) entry which is preliminary data.</text>
</comment>
<evidence type="ECO:0000259" key="1">
    <source>
        <dbReference type="PROSITE" id="PS50995"/>
    </source>
</evidence>
<evidence type="ECO:0000313" key="2">
    <source>
        <dbReference type="EMBL" id="MBB5597461.1"/>
    </source>
</evidence>
<dbReference type="InterPro" id="IPR036388">
    <property type="entry name" value="WH-like_DNA-bd_sf"/>
</dbReference>
<dbReference type="Proteomes" id="UP000523863">
    <property type="component" value="Unassembled WGS sequence"/>
</dbReference>
<dbReference type="SUPFAM" id="SSF46785">
    <property type="entry name" value="Winged helix' DNA-binding domain"/>
    <property type="match status" value="1"/>
</dbReference>
<dbReference type="GO" id="GO:0003677">
    <property type="term" value="F:DNA binding"/>
    <property type="evidence" value="ECO:0007669"/>
    <property type="project" value="UniProtKB-KW"/>
</dbReference>
<dbReference type="InterPro" id="IPR000835">
    <property type="entry name" value="HTH_MarR-typ"/>
</dbReference>
<dbReference type="RefSeq" id="WP_338087408.1">
    <property type="nucleotide sequence ID" value="NZ_JACHBL010000001.1"/>
</dbReference>
<keyword evidence="2" id="KW-0238">DNA-binding</keyword>
<dbReference type="GO" id="GO:0006950">
    <property type="term" value="P:response to stress"/>
    <property type="evidence" value="ECO:0007669"/>
    <property type="project" value="TreeGrafter"/>
</dbReference>
<dbReference type="EMBL" id="JACHBL010000001">
    <property type="protein sequence ID" value="MBB5597461.1"/>
    <property type="molecule type" value="Genomic_DNA"/>
</dbReference>
<dbReference type="Pfam" id="PF12802">
    <property type="entry name" value="MarR_2"/>
    <property type="match status" value="1"/>
</dbReference>
<evidence type="ECO:0000313" key="3">
    <source>
        <dbReference type="Proteomes" id="UP000523863"/>
    </source>
</evidence>
<dbReference type="GO" id="GO:0003700">
    <property type="term" value="F:DNA-binding transcription factor activity"/>
    <property type="evidence" value="ECO:0007669"/>
    <property type="project" value="InterPro"/>
</dbReference>
<gene>
    <name evidence="2" type="ORF">BKA12_000541</name>
</gene>